<dbReference type="GeneID" id="136080560"/>
<dbReference type="Gene3D" id="2.60.40.790">
    <property type="match status" value="1"/>
</dbReference>
<dbReference type="InterPro" id="IPR008978">
    <property type="entry name" value="HSP20-like_chaperone"/>
</dbReference>
<dbReference type="PANTHER" id="PTHR46492:SF1">
    <property type="entry name" value="DYNEIN AXONEMAL ASSEMBLY FACTOR 4"/>
    <property type="match status" value="1"/>
</dbReference>
<gene>
    <name evidence="4" type="primary">LOC136080560</name>
</gene>
<dbReference type="InterPro" id="IPR052004">
    <property type="entry name" value="Dynein_assembly_factor_4"/>
</dbReference>
<proteinExistence type="predicted"/>
<dbReference type="SMART" id="SM00028">
    <property type="entry name" value="TPR"/>
    <property type="match status" value="3"/>
</dbReference>
<dbReference type="PANTHER" id="PTHR46492">
    <property type="entry name" value="DYNEIN ASSEMBLY FACTOR 4, AXONEMAL"/>
    <property type="match status" value="1"/>
</dbReference>
<dbReference type="Gene3D" id="1.25.40.10">
    <property type="entry name" value="Tetratricopeptide repeat domain"/>
    <property type="match status" value="1"/>
</dbReference>
<dbReference type="PROSITE" id="PS51203">
    <property type="entry name" value="CS"/>
    <property type="match status" value="1"/>
</dbReference>
<dbReference type="Pfam" id="PF00515">
    <property type="entry name" value="TPR_1"/>
    <property type="match status" value="1"/>
</dbReference>
<dbReference type="InterPro" id="IPR019734">
    <property type="entry name" value="TPR_rpt"/>
</dbReference>
<dbReference type="PROSITE" id="PS50005">
    <property type="entry name" value="TPR"/>
    <property type="match status" value="1"/>
</dbReference>
<evidence type="ECO:0000259" key="2">
    <source>
        <dbReference type="PROSITE" id="PS51203"/>
    </source>
</evidence>
<dbReference type="Proteomes" id="UP001652625">
    <property type="component" value="Chromosome 05"/>
</dbReference>
<reference evidence="4" key="1">
    <citation type="submission" date="2025-08" db="UniProtKB">
        <authorList>
            <consortium name="RefSeq"/>
        </authorList>
    </citation>
    <scope>IDENTIFICATION</scope>
</reference>
<evidence type="ECO:0000256" key="1">
    <source>
        <dbReference type="PROSITE-ProRule" id="PRU00339"/>
    </source>
</evidence>
<dbReference type="Pfam" id="PF04969">
    <property type="entry name" value="CS"/>
    <property type="match status" value="1"/>
</dbReference>
<evidence type="ECO:0000313" key="4">
    <source>
        <dbReference type="RefSeq" id="XP_065653448.1"/>
    </source>
</evidence>
<evidence type="ECO:0000313" key="3">
    <source>
        <dbReference type="Proteomes" id="UP001652625"/>
    </source>
</evidence>
<feature type="repeat" description="TPR" evidence="1">
    <location>
        <begin position="330"/>
        <end position="363"/>
    </location>
</feature>
<organism evidence="3 4">
    <name type="scientific">Hydra vulgaris</name>
    <name type="common">Hydra</name>
    <name type="synonym">Hydra attenuata</name>
    <dbReference type="NCBI Taxonomy" id="6087"/>
    <lineage>
        <taxon>Eukaryota</taxon>
        <taxon>Metazoa</taxon>
        <taxon>Cnidaria</taxon>
        <taxon>Hydrozoa</taxon>
        <taxon>Hydroidolina</taxon>
        <taxon>Anthoathecata</taxon>
        <taxon>Aplanulata</taxon>
        <taxon>Hydridae</taxon>
        <taxon>Hydra</taxon>
    </lineage>
</organism>
<dbReference type="SUPFAM" id="SSF49764">
    <property type="entry name" value="HSP20-like chaperones"/>
    <property type="match status" value="1"/>
</dbReference>
<keyword evidence="1" id="KW-0802">TPR repeat</keyword>
<dbReference type="InterPro" id="IPR011990">
    <property type="entry name" value="TPR-like_helical_dom_sf"/>
</dbReference>
<accession>A0ABM4BW47</accession>
<name>A0ABM4BW47_HYDVU</name>
<dbReference type="RefSeq" id="XP_065653448.1">
    <property type="nucleotide sequence ID" value="XM_065797376.1"/>
</dbReference>
<dbReference type="InterPro" id="IPR007052">
    <property type="entry name" value="CS_dom"/>
</dbReference>
<feature type="domain" description="CS" evidence="2">
    <location>
        <begin position="3"/>
        <end position="87"/>
    </location>
</feature>
<keyword evidence="3" id="KW-1185">Reference proteome</keyword>
<sequence>MPLFVEDVEWSETDTVITLIVPLKGASIKKIDIFSTSNYIKLSFPPYIYELALYSEVDAELSKATVAESQVIFHLVKKVTGKWGQLQAVKSNEKKFMCDLRNEALKWFQEKETEKSKKACQDKDLLKKFTVQQQMKLEDDERQSRNRLKDLQIQNISEDIEGWKQNCSINNNDEVHHKNSENLKLNTKNELHTNVLAPRQCGKIQVSFTPRQLPTPARESKLPEEEIWLQKLAQMNKVRENHDSDFEHIDEKNPMWLKDKGDCFFKQGNFLAAINAYTAGLMLDSKIPALFANRAACHLSLKQYQECIQDCSCALELYHPPVLSNALSRCRIYARRGAAFFQKEQYIEALYDYESALKLDPKNTSLISDADKIRKVIQGDN</sequence>
<dbReference type="SUPFAM" id="SSF48452">
    <property type="entry name" value="TPR-like"/>
    <property type="match status" value="1"/>
</dbReference>
<protein>
    <submittedName>
        <fullName evidence="4">Dynein axonemal assembly factor 4-like isoform X1</fullName>
    </submittedName>
</protein>